<reference evidence="1" key="1">
    <citation type="submission" date="2021-02" db="EMBL/GenBank/DDBJ databases">
        <authorList>
            <person name="Nowell W R."/>
        </authorList>
    </citation>
    <scope>NUCLEOTIDE SEQUENCE</scope>
</reference>
<dbReference type="PANTHER" id="PTHR46068">
    <property type="entry name" value="PROTEIN CBG27172"/>
    <property type="match status" value="1"/>
</dbReference>
<comment type="caution">
    <text evidence="1">The sequence shown here is derived from an EMBL/GenBank/DDBJ whole genome shotgun (WGS) entry which is preliminary data.</text>
</comment>
<dbReference type="Gene3D" id="1.10.10.60">
    <property type="entry name" value="Homeodomain-like"/>
    <property type="match status" value="1"/>
</dbReference>
<dbReference type="Gene3D" id="3.30.420.10">
    <property type="entry name" value="Ribonuclease H-like superfamily/Ribonuclease H"/>
    <property type="match status" value="1"/>
</dbReference>
<proteinExistence type="predicted"/>
<dbReference type="AlphaFoldDB" id="A0A816M237"/>
<dbReference type="Proteomes" id="UP000663824">
    <property type="component" value="Unassembled WGS sequence"/>
</dbReference>
<dbReference type="InterPro" id="IPR036397">
    <property type="entry name" value="RNaseH_sf"/>
</dbReference>
<organism evidence="1 3">
    <name type="scientific">Rotaria magnacalcarata</name>
    <dbReference type="NCBI Taxonomy" id="392030"/>
    <lineage>
        <taxon>Eukaryota</taxon>
        <taxon>Metazoa</taxon>
        <taxon>Spiralia</taxon>
        <taxon>Gnathifera</taxon>
        <taxon>Rotifera</taxon>
        <taxon>Eurotatoria</taxon>
        <taxon>Bdelloidea</taxon>
        <taxon>Philodinida</taxon>
        <taxon>Philodinidae</taxon>
        <taxon>Rotaria</taxon>
    </lineage>
</organism>
<protein>
    <submittedName>
        <fullName evidence="1">Uncharacterized protein</fullName>
    </submittedName>
</protein>
<evidence type="ECO:0000313" key="1">
    <source>
        <dbReference type="EMBL" id="CAF1973206.1"/>
    </source>
</evidence>
<dbReference type="Proteomes" id="UP000676336">
    <property type="component" value="Unassembled WGS sequence"/>
</dbReference>
<dbReference type="EMBL" id="CAJOBI010095316">
    <property type="protein sequence ID" value="CAF4561895.1"/>
    <property type="molecule type" value="Genomic_DNA"/>
</dbReference>
<evidence type="ECO:0000313" key="2">
    <source>
        <dbReference type="EMBL" id="CAF4561895.1"/>
    </source>
</evidence>
<dbReference type="PANTHER" id="PTHR46068:SF1">
    <property type="entry name" value="TRANSPOSASE IS30-LIKE HTH DOMAIN-CONTAINING PROTEIN"/>
    <property type="match status" value="1"/>
</dbReference>
<sequence length="348" mass="40986">MTRDEREALSQRVCNFYCDASNKSVKTTVNYFVKQNISRRTVYYILNKFLKYGIVNDRPRSGRPVKLSDKVLNNVVKSVNNRTGVSQRKIARRFNVHQSTISRNLRRRTSICIRKRRSAPKMNSKDQEKRAKKNCGKLYRLLLRGDDLILDDEKYFTLSGNNVSGNRYFYSTNPTTTPADIKFQKKRKFEPKIMIWMAMSSKGVSSVYVHKSKQGIRQETYLKECINKRLLPFIEQHHQGGNYLFWPDLTSAHYSKSVQERLNEKNVPFVTREDNPPNVPQARPIETVWSVLERKVYENNWEAKSLDSLARRIKQKSKELDLKMLQSMIEGVRKKLREMWREGIYSVL</sequence>
<accession>A0A816M237</accession>
<name>A0A816M237_9BILA</name>
<gene>
    <name evidence="1" type="ORF">MBJ925_LOCUS6914</name>
    <name evidence="2" type="ORF">SMN809_LOCUS37480</name>
</gene>
<dbReference type="GO" id="GO:0003676">
    <property type="term" value="F:nucleic acid binding"/>
    <property type="evidence" value="ECO:0007669"/>
    <property type="project" value="InterPro"/>
</dbReference>
<evidence type="ECO:0000313" key="3">
    <source>
        <dbReference type="Proteomes" id="UP000663824"/>
    </source>
</evidence>
<dbReference type="EMBL" id="CAJNRE010002274">
    <property type="protein sequence ID" value="CAF1973206.1"/>
    <property type="molecule type" value="Genomic_DNA"/>
</dbReference>